<proteinExistence type="inferred from homology"/>
<organism evidence="6 7">
    <name type="scientific">Castellaniella defragrans</name>
    <name type="common">Alcaligenes defragrans</name>
    <dbReference type="NCBI Taxonomy" id="75697"/>
    <lineage>
        <taxon>Bacteria</taxon>
        <taxon>Pseudomonadati</taxon>
        <taxon>Pseudomonadota</taxon>
        <taxon>Betaproteobacteria</taxon>
        <taxon>Burkholderiales</taxon>
        <taxon>Alcaligenaceae</taxon>
        <taxon>Castellaniella</taxon>
    </lineage>
</organism>
<gene>
    <name evidence="6" type="ORF">HNR28_000147</name>
</gene>
<name>A0A7W9WM90_CASDE</name>
<dbReference type="InterPro" id="IPR036388">
    <property type="entry name" value="WH-like_DNA-bd_sf"/>
</dbReference>
<dbReference type="Proteomes" id="UP000541136">
    <property type="component" value="Unassembled WGS sequence"/>
</dbReference>
<sequence length="300" mass="32902">MNLRHLEHLLAVADTGSFSRAAEQHHITQSALSRSIQTLEDALDARLIDRVGKRNELTPFGQAVVQRARRMVLDAAELRRSAEFLREGHMGSLRIGLGSGPSAMLMRPFLGYMARTFPGVEVSISPGATELQVPQLRQRALDALVVDVHRVAPAADLVIEVLSDMRAGFICRHDHPLRQSGAAVSFAEMRRYPLASTPLSAEVSRGLIARYGARADPRQAVTLRCDDIHSLLDTVRESDAIFLGILGPAWPDIRAGRLAELAVRPALDASARFALVTLADRTEAPAMAILRRFAAERLRD</sequence>
<dbReference type="InterPro" id="IPR036390">
    <property type="entry name" value="WH_DNA-bd_sf"/>
</dbReference>
<dbReference type="PROSITE" id="PS50931">
    <property type="entry name" value="HTH_LYSR"/>
    <property type="match status" value="1"/>
</dbReference>
<evidence type="ECO:0000259" key="5">
    <source>
        <dbReference type="PROSITE" id="PS50931"/>
    </source>
</evidence>
<dbReference type="GO" id="GO:0003700">
    <property type="term" value="F:DNA-binding transcription factor activity"/>
    <property type="evidence" value="ECO:0007669"/>
    <property type="project" value="InterPro"/>
</dbReference>
<dbReference type="InterPro" id="IPR005119">
    <property type="entry name" value="LysR_subst-bd"/>
</dbReference>
<dbReference type="FunFam" id="1.10.10.10:FF:000001">
    <property type="entry name" value="LysR family transcriptional regulator"/>
    <property type="match status" value="1"/>
</dbReference>
<feature type="domain" description="HTH lysR-type" evidence="5">
    <location>
        <begin position="1"/>
        <end position="58"/>
    </location>
</feature>
<accession>A0A7W9WM90</accession>
<evidence type="ECO:0000313" key="7">
    <source>
        <dbReference type="Proteomes" id="UP000541136"/>
    </source>
</evidence>
<comment type="caution">
    <text evidence="6">The sequence shown here is derived from an EMBL/GenBank/DDBJ whole genome shotgun (WGS) entry which is preliminary data.</text>
</comment>
<keyword evidence="4" id="KW-0804">Transcription</keyword>
<dbReference type="GO" id="GO:0000976">
    <property type="term" value="F:transcription cis-regulatory region binding"/>
    <property type="evidence" value="ECO:0007669"/>
    <property type="project" value="TreeGrafter"/>
</dbReference>
<reference evidence="6 7" key="1">
    <citation type="submission" date="2020-08" db="EMBL/GenBank/DDBJ databases">
        <title>Genomic Encyclopedia of Type Strains, Phase IV (KMG-IV): sequencing the most valuable type-strain genomes for metagenomic binning, comparative biology and taxonomic classification.</title>
        <authorList>
            <person name="Goeker M."/>
        </authorList>
    </citation>
    <scope>NUCLEOTIDE SEQUENCE [LARGE SCALE GENOMIC DNA]</scope>
    <source>
        <strain evidence="6 7">DSM 12141</strain>
    </source>
</reference>
<dbReference type="PRINTS" id="PR00039">
    <property type="entry name" value="HTHLYSR"/>
</dbReference>
<dbReference type="Gene3D" id="3.40.190.290">
    <property type="match status" value="1"/>
</dbReference>
<evidence type="ECO:0000256" key="4">
    <source>
        <dbReference type="ARBA" id="ARBA00023163"/>
    </source>
</evidence>
<dbReference type="PANTHER" id="PTHR30126:SF98">
    <property type="entry name" value="HTH-TYPE TRANSCRIPTIONAL ACTIVATOR BAUR"/>
    <property type="match status" value="1"/>
</dbReference>
<comment type="similarity">
    <text evidence="1">Belongs to the LysR transcriptional regulatory family.</text>
</comment>
<dbReference type="SUPFAM" id="SSF46785">
    <property type="entry name" value="Winged helix' DNA-binding domain"/>
    <property type="match status" value="1"/>
</dbReference>
<evidence type="ECO:0000313" key="6">
    <source>
        <dbReference type="EMBL" id="MBB6082129.1"/>
    </source>
</evidence>
<evidence type="ECO:0000256" key="2">
    <source>
        <dbReference type="ARBA" id="ARBA00023015"/>
    </source>
</evidence>
<dbReference type="RefSeq" id="WP_043679662.1">
    <property type="nucleotide sequence ID" value="NZ_JACHIB010000001.1"/>
</dbReference>
<dbReference type="EMBL" id="JACHIB010000001">
    <property type="protein sequence ID" value="MBB6082129.1"/>
    <property type="molecule type" value="Genomic_DNA"/>
</dbReference>
<protein>
    <submittedName>
        <fullName evidence="6">DNA-binding transcriptional LysR family regulator</fullName>
    </submittedName>
</protein>
<keyword evidence="2" id="KW-0805">Transcription regulation</keyword>
<dbReference type="PANTHER" id="PTHR30126">
    <property type="entry name" value="HTH-TYPE TRANSCRIPTIONAL REGULATOR"/>
    <property type="match status" value="1"/>
</dbReference>
<dbReference type="InterPro" id="IPR000847">
    <property type="entry name" value="LysR_HTH_N"/>
</dbReference>
<keyword evidence="3 6" id="KW-0238">DNA-binding</keyword>
<evidence type="ECO:0000256" key="3">
    <source>
        <dbReference type="ARBA" id="ARBA00023125"/>
    </source>
</evidence>
<dbReference type="AlphaFoldDB" id="A0A7W9WM90"/>
<dbReference type="CDD" id="cd05466">
    <property type="entry name" value="PBP2_LTTR_substrate"/>
    <property type="match status" value="1"/>
</dbReference>
<dbReference type="Gene3D" id="1.10.10.10">
    <property type="entry name" value="Winged helix-like DNA-binding domain superfamily/Winged helix DNA-binding domain"/>
    <property type="match status" value="1"/>
</dbReference>
<evidence type="ECO:0000256" key="1">
    <source>
        <dbReference type="ARBA" id="ARBA00009437"/>
    </source>
</evidence>
<dbReference type="Pfam" id="PF00126">
    <property type="entry name" value="HTH_1"/>
    <property type="match status" value="1"/>
</dbReference>
<dbReference type="SUPFAM" id="SSF53850">
    <property type="entry name" value="Periplasmic binding protein-like II"/>
    <property type="match status" value="1"/>
</dbReference>
<dbReference type="Pfam" id="PF03466">
    <property type="entry name" value="LysR_substrate"/>
    <property type="match status" value="1"/>
</dbReference>